<evidence type="ECO:0000259" key="8">
    <source>
        <dbReference type="Pfam" id="PF00892"/>
    </source>
</evidence>
<dbReference type="PANTHER" id="PTHR42920">
    <property type="entry name" value="OS03G0707200 PROTEIN-RELATED"/>
    <property type="match status" value="1"/>
</dbReference>
<gene>
    <name evidence="9" type="ORF">SAMN05216347_103137</name>
</gene>
<feature type="transmembrane region" description="Helical" evidence="7">
    <location>
        <begin position="129"/>
        <end position="154"/>
    </location>
</feature>
<dbReference type="OrthoDB" id="34284at2"/>
<evidence type="ECO:0000256" key="1">
    <source>
        <dbReference type="ARBA" id="ARBA00004651"/>
    </source>
</evidence>
<keyword evidence="3" id="KW-1003">Cell membrane</keyword>
<dbReference type="InterPro" id="IPR037185">
    <property type="entry name" value="EmrE-like"/>
</dbReference>
<proteinExistence type="inferred from homology"/>
<organism evidence="9 10">
    <name type="scientific">Streptococcus equinus</name>
    <name type="common">Streptococcus bovis</name>
    <dbReference type="NCBI Taxonomy" id="1335"/>
    <lineage>
        <taxon>Bacteria</taxon>
        <taxon>Bacillati</taxon>
        <taxon>Bacillota</taxon>
        <taxon>Bacilli</taxon>
        <taxon>Lactobacillales</taxon>
        <taxon>Streptococcaceae</taxon>
        <taxon>Streptococcus</taxon>
    </lineage>
</organism>
<dbReference type="PANTHER" id="PTHR42920:SF14">
    <property type="entry name" value="TRANSPORTER, DRUG_METABOLITE EXPORTER FAMILY"/>
    <property type="match status" value="1"/>
</dbReference>
<dbReference type="Proteomes" id="UP000183816">
    <property type="component" value="Unassembled WGS sequence"/>
</dbReference>
<feature type="transmembrane region" description="Helical" evidence="7">
    <location>
        <begin position="69"/>
        <end position="90"/>
    </location>
</feature>
<dbReference type="RefSeq" id="WP_074482361.1">
    <property type="nucleotide sequence ID" value="NZ_FNJK01000003.1"/>
</dbReference>
<feature type="transmembrane region" description="Helical" evidence="7">
    <location>
        <begin position="286"/>
        <end position="302"/>
    </location>
</feature>
<feature type="transmembrane region" description="Helical" evidence="7">
    <location>
        <begin position="37"/>
        <end position="57"/>
    </location>
</feature>
<evidence type="ECO:0000313" key="10">
    <source>
        <dbReference type="Proteomes" id="UP000183816"/>
    </source>
</evidence>
<protein>
    <submittedName>
        <fullName evidence="9">EamA-like transporter family protein</fullName>
    </submittedName>
</protein>
<evidence type="ECO:0000256" key="7">
    <source>
        <dbReference type="SAM" id="Phobius"/>
    </source>
</evidence>
<dbReference type="AlphaFoldDB" id="A0A1H0NKD9"/>
<evidence type="ECO:0000256" key="3">
    <source>
        <dbReference type="ARBA" id="ARBA00022475"/>
    </source>
</evidence>
<dbReference type="GO" id="GO:0005886">
    <property type="term" value="C:plasma membrane"/>
    <property type="evidence" value="ECO:0007669"/>
    <property type="project" value="UniProtKB-SubCell"/>
</dbReference>
<accession>A0A1H0NKD9</accession>
<dbReference type="Pfam" id="PF00892">
    <property type="entry name" value="EamA"/>
    <property type="match status" value="2"/>
</dbReference>
<feature type="transmembrane region" description="Helical" evidence="7">
    <location>
        <begin position="160"/>
        <end position="180"/>
    </location>
</feature>
<sequence length="306" mass="33775">MSKNKFLTGFCSCLIAGVMFGAQWPIAGSALHVIDPYWFTLIRYLIVAIVLSVILFLREGKGGFTVNKSQLIGIYFLGTMAFCAYNFLVFAGQKMAGTQGTILASLLMALIPMVSILVLWVYKREFPGWLTLSLILVSLLGVFLVVTKGNISIFQQEKNLLKPIILIFLSVFAWVFYTIGVSHYPSWSPLKYTTLSCLFGNISSIFVIIILTKMNISNAPSLSDLQSVQGQLLYMSIFSGVIGVLMWNVGNKFLGPQNGSLFMNLVPIVTFLVEVFLGYQISAIEIFGACLTIGAIVVNNLARRKI</sequence>
<feature type="domain" description="EamA" evidence="8">
    <location>
        <begin position="8"/>
        <end position="147"/>
    </location>
</feature>
<feature type="transmembrane region" description="Helical" evidence="7">
    <location>
        <begin position="102"/>
        <end position="122"/>
    </location>
</feature>
<name>A0A1H0NKD9_STREI</name>
<comment type="similarity">
    <text evidence="2">Belongs to the EamA transporter family.</text>
</comment>
<feature type="transmembrane region" description="Helical" evidence="7">
    <location>
        <begin position="261"/>
        <end position="280"/>
    </location>
</feature>
<dbReference type="EMBL" id="FNJK01000003">
    <property type="protein sequence ID" value="SDO93164.1"/>
    <property type="molecule type" value="Genomic_DNA"/>
</dbReference>
<dbReference type="InterPro" id="IPR051258">
    <property type="entry name" value="Diverse_Substrate_Transporter"/>
</dbReference>
<evidence type="ECO:0000256" key="6">
    <source>
        <dbReference type="ARBA" id="ARBA00023136"/>
    </source>
</evidence>
<keyword evidence="4 7" id="KW-0812">Transmembrane</keyword>
<evidence type="ECO:0000256" key="4">
    <source>
        <dbReference type="ARBA" id="ARBA00022692"/>
    </source>
</evidence>
<keyword evidence="6 7" id="KW-0472">Membrane</keyword>
<feature type="domain" description="EamA" evidence="8">
    <location>
        <begin position="162"/>
        <end position="300"/>
    </location>
</feature>
<evidence type="ECO:0000256" key="5">
    <source>
        <dbReference type="ARBA" id="ARBA00022989"/>
    </source>
</evidence>
<dbReference type="InterPro" id="IPR000620">
    <property type="entry name" value="EamA_dom"/>
</dbReference>
<dbReference type="SUPFAM" id="SSF103481">
    <property type="entry name" value="Multidrug resistance efflux transporter EmrE"/>
    <property type="match status" value="1"/>
</dbReference>
<feature type="transmembrane region" description="Helical" evidence="7">
    <location>
        <begin position="192"/>
        <end position="212"/>
    </location>
</feature>
<reference evidence="9 10" key="1">
    <citation type="submission" date="2016-10" db="EMBL/GenBank/DDBJ databases">
        <authorList>
            <person name="de Groot N.N."/>
        </authorList>
    </citation>
    <scope>NUCLEOTIDE SEQUENCE [LARGE SCALE GENOMIC DNA]</scope>
    <source>
        <strain evidence="9 10">Sb04</strain>
    </source>
</reference>
<feature type="transmembrane region" description="Helical" evidence="7">
    <location>
        <begin position="232"/>
        <end position="249"/>
    </location>
</feature>
<comment type="subcellular location">
    <subcellularLocation>
        <location evidence="1">Cell membrane</location>
        <topology evidence="1">Multi-pass membrane protein</topology>
    </subcellularLocation>
</comment>
<keyword evidence="5 7" id="KW-1133">Transmembrane helix</keyword>
<evidence type="ECO:0000256" key="2">
    <source>
        <dbReference type="ARBA" id="ARBA00007362"/>
    </source>
</evidence>
<evidence type="ECO:0000313" key="9">
    <source>
        <dbReference type="EMBL" id="SDO93164.1"/>
    </source>
</evidence>